<feature type="region of interest" description="Disordered" evidence="1">
    <location>
        <begin position="149"/>
        <end position="172"/>
    </location>
</feature>
<feature type="region of interest" description="Disordered" evidence="1">
    <location>
        <begin position="40"/>
        <end position="75"/>
    </location>
</feature>
<evidence type="ECO:0000313" key="2">
    <source>
        <dbReference type="EMBL" id="KAF9470931.1"/>
    </source>
</evidence>
<proteinExistence type="predicted"/>
<protein>
    <submittedName>
        <fullName evidence="2">Uncharacterized protein</fullName>
    </submittedName>
</protein>
<keyword evidence="3" id="KW-1185">Reference proteome</keyword>
<sequence length="172" mass="18452">MAAPNESPPKEYSIPSGYTTYTTPDGQKFLLPTYLLTPSVAQSHSEPNAAERPERTSTDNPSVEIGGGVLIPASPPISEREARELHGEIEAIQSQYGISFKDAAHRLFMSELASVASNHDALSAFGATNKRLRDSVVNHMANPIVAIDSTPAERLNPRPGSKLTIHATPPNP</sequence>
<gene>
    <name evidence="2" type="ORF">BDN70DRAFT_939319</name>
</gene>
<reference evidence="2" key="1">
    <citation type="submission" date="2020-11" db="EMBL/GenBank/DDBJ databases">
        <authorList>
            <consortium name="DOE Joint Genome Institute"/>
            <person name="Ahrendt S."/>
            <person name="Riley R."/>
            <person name="Andreopoulos W."/>
            <person name="Labutti K."/>
            <person name="Pangilinan J."/>
            <person name="Ruiz-Duenas F.J."/>
            <person name="Barrasa J.M."/>
            <person name="Sanchez-Garcia M."/>
            <person name="Camarero S."/>
            <person name="Miyauchi S."/>
            <person name="Serrano A."/>
            <person name="Linde D."/>
            <person name="Babiker R."/>
            <person name="Drula E."/>
            <person name="Ayuso-Fernandez I."/>
            <person name="Pacheco R."/>
            <person name="Padilla G."/>
            <person name="Ferreira P."/>
            <person name="Barriuso J."/>
            <person name="Kellner H."/>
            <person name="Castanera R."/>
            <person name="Alfaro M."/>
            <person name="Ramirez L."/>
            <person name="Pisabarro A.G."/>
            <person name="Kuo A."/>
            <person name="Tritt A."/>
            <person name="Lipzen A."/>
            <person name="He G."/>
            <person name="Yan M."/>
            <person name="Ng V."/>
            <person name="Cullen D."/>
            <person name="Martin F."/>
            <person name="Rosso M.-N."/>
            <person name="Henrissat B."/>
            <person name="Hibbett D."/>
            <person name="Martinez A.T."/>
            <person name="Grigoriev I.V."/>
        </authorList>
    </citation>
    <scope>NUCLEOTIDE SEQUENCE</scope>
    <source>
        <strain evidence="2">CIRM-BRFM 674</strain>
    </source>
</reference>
<organism evidence="2 3">
    <name type="scientific">Pholiota conissans</name>
    <dbReference type="NCBI Taxonomy" id="109636"/>
    <lineage>
        <taxon>Eukaryota</taxon>
        <taxon>Fungi</taxon>
        <taxon>Dikarya</taxon>
        <taxon>Basidiomycota</taxon>
        <taxon>Agaricomycotina</taxon>
        <taxon>Agaricomycetes</taxon>
        <taxon>Agaricomycetidae</taxon>
        <taxon>Agaricales</taxon>
        <taxon>Agaricineae</taxon>
        <taxon>Strophariaceae</taxon>
        <taxon>Pholiota</taxon>
    </lineage>
</organism>
<comment type="caution">
    <text evidence="2">The sequence shown here is derived from an EMBL/GenBank/DDBJ whole genome shotgun (WGS) entry which is preliminary data.</text>
</comment>
<accession>A0A9P6CLB2</accession>
<dbReference type="EMBL" id="MU155803">
    <property type="protein sequence ID" value="KAF9470931.1"/>
    <property type="molecule type" value="Genomic_DNA"/>
</dbReference>
<dbReference type="AlphaFoldDB" id="A0A9P6CLB2"/>
<dbReference type="Proteomes" id="UP000807469">
    <property type="component" value="Unassembled WGS sequence"/>
</dbReference>
<evidence type="ECO:0000313" key="3">
    <source>
        <dbReference type="Proteomes" id="UP000807469"/>
    </source>
</evidence>
<evidence type="ECO:0000256" key="1">
    <source>
        <dbReference type="SAM" id="MobiDB-lite"/>
    </source>
</evidence>
<dbReference type="OrthoDB" id="3044119at2759"/>
<name>A0A9P6CLB2_9AGAR</name>